<dbReference type="RefSeq" id="XP_056559094.1">
    <property type="nucleotide sequence ID" value="XM_056696882.1"/>
</dbReference>
<comment type="caution">
    <text evidence="2">The sequence shown here is derived from an EMBL/GenBank/DDBJ whole genome shotgun (WGS) entry which is preliminary data.</text>
</comment>
<keyword evidence="3" id="KW-1185">Reference proteome</keyword>
<feature type="domain" description="SnoaL-like" evidence="1">
    <location>
        <begin position="14"/>
        <end position="130"/>
    </location>
</feature>
<dbReference type="GeneID" id="81436059"/>
<evidence type="ECO:0000313" key="3">
    <source>
        <dbReference type="Proteomes" id="UP001147782"/>
    </source>
</evidence>
<dbReference type="OrthoDB" id="4119873at2759"/>
<dbReference type="InterPro" id="IPR037401">
    <property type="entry name" value="SnoaL-like"/>
</dbReference>
<protein>
    <recommendedName>
        <fullName evidence="1">SnoaL-like domain-containing protein</fullName>
    </recommendedName>
</protein>
<dbReference type="InterPro" id="IPR032710">
    <property type="entry name" value="NTF2-like_dom_sf"/>
</dbReference>
<proteinExistence type="predicted"/>
<evidence type="ECO:0000259" key="1">
    <source>
        <dbReference type="Pfam" id="PF13577"/>
    </source>
</evidence>
<organism evidence="2 3">
    <name type="scientific">Penicillium cataractarum</name>
    <dbReference type="NCBI Taxonomy" id="2100454"/>
    <lineage>
        <taxon>Eukaryota</taxon>
        <taxon>Fungi</taxon>
        <taxon>Dikarya</taxon>
        <taxon>Ascomycota</taxon>
        <taxon>Pezizomycotina</taxon>
        <taxon>Eurotiomycetes</taxon>
        <taxon>Eurotiomycetidae</taxon>
        <taxon>Eurotiales</taxon>
        <taxon>Aspergillaceae</taxon>
        <taxon>Penicillium</taxon>
    </lineage>
</organism>
<dbReference type="Proteomes" id="UP001147782">
    <property type="component" value="Unassembled WGS sequence"/>
</dbReference>
<gene>
    <name evidence="2" type="ORF">N7496_003951</name>
</gene>
<evidence type="ECO:0000313" key="2">
    <source>
        <dbReference type="EMBL" id="KAJ5381523.1"/>
    </source>
</evidence>
<sequence length="148" mass="16774">MIDLNRPGSIERTIAITEIERILNKYCIMARENAPFSQMANLFHPDGVFRLPNGSGVPPREMGTVVQGKPPAFIRHHLTSVDIEFTSDREANTRALFFAMTGSSTIDHWGYWQDVFEQTDEGLWLIKVRKIVVEGQDDNGWYAGAYGQ</sequence>
<accession>A0A9W9SS94</accession>
<dbReference type="SUPFAM" id="SSF54427">
    <property type="entry name" value="NTF2-like"/>
    <property type="match status" value="1"/>
</dbReference>
<reference evidence="2" key="2">
    <citation type="journal article" date="2023" name="IMA Fungus">
        <title>Comparative genomic study of the Penicillium genus elucidates a diverse pangenome and 15 lateral gene transfer events.</title>
        <authorList>
            <person name="Petersen C."/>
            <person name="Sorensen T."/>
            <person name="Nielsen M.R."/>
            <person name="Sondergaard T.E."/>
            <person name="Sorensen J.L."/>
            <person name="Fitzpatrick D.A."/>
            <person name="Frisvad J.C."/>
            <person name="Nielsen K.L."/>
        </authorList>
    </citation>
    <scope>NUCLEOTIDE SEQUENCE</scope>
    <source>
        <strain evidence="2">IBT 29864</strain>
    </source>
</reference>
<dbReference type="Pfam" id="PF13577">
    <property type="entry name" value="SnoaL_4"/>
    <property type="match status" value="1"/>
</dbReference>
<reference evidence="2" key="1">
    <citation type="submission" date="2022-11" db="EMBL/GenBank/DDBJ databases">
        <authorList>
            <person name="Petersen C."/>
        </authorList>
    </citation>
    <scope>NUCLEOTIDE SEQUENCE</scope>
    <source>
        <strain evidence="2">IBT 29864</strain>
    </source>
</reference>
<dbReference type="Gene3D" id="3.10.450.50">
    <property type="match status" value="1"/>
</dbReference>
<name>A0A9W9SS94_9EURO</name>
<dbReference type="EMBL" id="JAPZBS010000002">
    <property type="protein sequence ID" value="KAJ5381523.1"/>
    <property type="molecule type" value="Genomic_DNA"/>
</dbReference>
<dbReference type="AlphaFoldDB" id="A0A9W9SS94"/>